<dbReference type="InterPro" id="IPR036879">
    <property type="entry name" value="TF_MADSbox_sf"/>
</dbReference>
<keyword evidence="5" id="KW-0539">Nucleus</keyword>
<dbReference type="InterPro" id="IPR002100">
    <property type="entry name" value="TF_MADSbox"/>
</dbReference>
<evidence type="ECO:0000256" key="3">
    <source>
        <dbReference type="ARBA" id="ARBA00023125"/>
    </source>
</evidence>
<keyword evidence="3" id="KW-0238">DNA-binding</keyword>
<dbReference type="InterPro" id="IPR002487">
    <property type="entry name" value="TF_Kbox"/>
</dbReference>
<organism evidence="9">
    <name type="scientific">Gnetum gnemon</name>
    <name type="common">Spanish joint-fir</name>
    <name type="synonym">Gnetum acutatum</name>
    <dbReference type="NCBI Taxonomy" id="3382"/>
    <lineage>
        <taxon>Eukaryota</taxon>
        <taxon>Viridiplantae</taxon>
        <taxon>Streptophyta</taxon>
        <taxon>Embryophyta</taxon>
        <taxon>Tracheophyta</taxon>
        <taxon>Spermatophyta</taxon>
        <taxon>Gnetopsida</taxon>
        <taxon>Gnetidae</taxon>
        <taxon>Gnetales</taxon>
        <taxon>Gnetaceae</taxon>
        <taxon>Gnetum</taxon>
    </lineage>
</organism>
<dbReference type="GO" id="GO:0046983">
    <property type="term" value="F:protein dimerization activity"/>
    <property type="evidence" value="ECO:0007669"/>
    <property type="project" value="InterPro"/>
</dbReference>
<gene>
    <name evidence="9" type="primary">ggm12</name>
</gene>
<evidence type="ECO:0000256" key="2">
    <source>
        <dbReference type="ARBA" id="ARBA00023015"/>
    </source>
</evidence>
<evidence type="ECO:0000313" key="9">
    <source>
        <dbReference type="EMBL" id="CAB44458.1"/>
    </source>
</evidence>
<dbReference type="PROSITE" id="PS50066">
    <property type="entry name" value="MADS_BOX_2"/>
    <property type="match status" value="1"/>
</dbReference>
<evidence type="ECO:0000256" key="5">
    <source>
        <dbReference type="ARBA" id="ARBA00023242"/>
    </source>
</evidence>
<dbReference type="InterPro" id="IPR050142">
    <property type="entry name" value="MADS-box/MEF2_TF"/>
</dbReference>
<dbReference type="EMBL" id="AJ132218">
    <property type="protein sequence ID" value="CAB44458.1"/>
    <property type="molecule type" value="mRNA"/>
</dbReference>
<feature type="coiled-coil region" evidence="6">
    <location>
        <begin position="61"/>
        <end position="137"/>
    </location>
</feature>
<dbReference type="GO" id="GO:0003677">
    <property type="term" value="F:DNA binding"/>
    <property type="evidence" value="ECO:0007669"/>
    <property type="project" value="UniProtKB-KW"/>
</dbReference>
<feature type="domain" description="K-box" evidence="8">
    <location>
        <begin position="54"/>
        <end position="144"/>
    </location>
</feature>
<evidence type="ECO:0000256" key="1">
    <source>
        <dbReference type="ARBA" id="ARBA00004123"/>
    </source>
</evidence>
<feature type="non-terminal residue" evidence="9">
    <location>
        <position position="1"/>
    </location>
</feature>
<keyword evidence="6" id="KW-0175">Coiled coil</keyword>
<dbReference type="SUPFAM" id="SSF55455">
    <property type="entry name" value="SRF-like"/>
    <property type="match status" value="1"/>
</dbReference>
<dbReference type="Gene3D" id="3.40.1810.10">
    <property type="entry name" value="Transcription factor, MADS-box"/>
    <property type="match status" value="1"/>
</dbReference>
<name>Q9XGJ5_GNEGN</name>
<accession>Q9XGJ5</accession>
<dbReference type="Pfam" id="PF00319">
    <property type="entry name" value="SRF-TF"/>
    <property type="match status" value="1"/>
</dbReference>
<keyword evidence="2" id="KW-0805">Transcription regulation</keyword>
<evidence type="ECO:0000259" key="7">
    <source>
        <dbReference type="PROSITE" id="PS50066"/>
    </source>
</evidence>
<dbReference type="SMART" id="SM00432">
    <property type="entry name" value="MADS"/>
    <property type="match status" value="1"/>
</dbReference>
<dbReference type="PROSITE" id="PS51297">
    <property type="entry name" value="K_BOX"/>
    <property type="match status" value="1"/>
</dbReference>
<dbReference type="GO" id="GO:0003700">
    <property type="term" value="F:DNA-binding transcription factor activity"/>
    <property type="evidence" value="ECO:0007669"/>
    <property type="project" value="InterPro"/>
</dbReference>
<evidence type="ECO:0000259" key="8">
    <source>
        <dbReference type="PROSITE" id="PS51297"/>
    </source>
</evidence>
<keyword evidence="4" id="KW-0804">Transcription</keyword>
<comment type="subcellular location">
    <subcellularLocation>
        <location evidence="1">Nucleus</location>
    </subcellularLocation>
</comment>
<feature type="domain" description="MADS-box" evidence="7">
    <location>
        <begin position="1"/>
        <end position="33"/>
    </location>
</feature>
<sequence>LKKAYELSILCDAEVALIIFSSTGKLYDYCSSSMKVLLERYENDFREKGTARDQEIDNGDVLKAQQQVAELERARRQMLGEDLEGLSLKQLQILEANLETALNRVRNRKGVQILKDINDLQRKGQEILEENNRLRQQLRQRYNNRAPLENFEAEESLPIGQLLAHEPPQSQSSDSISTSFSLKLGNGVVIPDNEVSDTSLHLGLPSHS</sequence>
<evidence type="ECO:0000256" key="4">
    <source>
        <dbReference type="ARBA" id="ARBA00023163"/>
    </source>
</evidence>
<protein>
    <submittedName>
        <fullName evidence="9">Putative MADS domain transcription factor GGM12</fullName>
    </submittedName>
</protein>
<dbReference type="AlphaFoldDB" id="Q9XGJ5"/>
<dbReference type="PANTHER" id="PTHR48019">
    <property type="entry name" value="SERUM RESPONSE FACTOR HOMOLOG"/>
    <property type="match status" value="1"/>
</dbReference>
<reference evidence="9" key="1">
    <citation type="journal article" date="1999" name="Proc. Natl. Acad. Sci. U.S.A.">
        <title>MADS-box genes reveal that gnetophytes are more closely related to conifers than to flowering plants.</title>
        <authorList>
            <person name="Winter K.-U."/>
            <person name="Becker A."/>
            <person name="Muenster T."/>
            <person name="Kim J.T."/>
            <person name="Saedler H."/>
            <person name="Theissen G."/>
        </authorList>
    </citation>
    <scope>NUCLEOTIDE SEQUENCE</scope>
</reference>
<dbReference type="GO" id="GO:0005634">
    <property type="term" value="C:nucleus"/>
    <property type="evidence" value="ECO:0007669"/>
    <property type="project" value="UniProtKB-SubCell"/>
</dbReference>
<evidence type="ECO:0000256" key="6">
    <source>
        <dbReference type="SAM" id="Coils"/>
    </source>
</evidence>
<dbReference type="Pfam" id="PF01486">
    <property type="entry name" value="K-box"/>
    <property type="match status" value="1"/>
</dbReference>
<proteinExistence type="evidence at transcript level"/>